<comment type="caution">
    <text evidence="14">The sequence shown here is derived from an EMBL/GenBank/DDBJ whole genome shotgun (WGS) entry which is preliminary data.</text>
</comment>
<dbReference type="Gene3D" id="3.40.390.10">
    <property type="entry name" value="Collagenase (Catalytic Domain)"/>
    <property type="match status" value="1"/>
</dbReference>
<protein>
    <recommendedName>
        <fullName evidence="16">EGF-like domain-containing protein</fullName>
    </recommendedName>
</protein>
<dbReference type="PANTHER" id="PTHR11905:SF248">
    <property type="entry name" value="DISINTEGRIN AND METALLOPROTEINASE DOMAIN-CONTAINING PROTEIN UNC-71"/>
    <property type="match status" value="1"/>
</dbReference>
<feature type="disulfide bond" evidence="7">
    <location>
        <begin position="698"/>
        <end position="707"/>
    </location>
</feature>
<dbReference type="PROSITE" id="PS00022">
    <property type="entry name" value="EGF_1"/>
    <property type="match status" value="1"/>
</dbReference>
<evidence type="ECO:0000256" key="8">
    <source>
        <dbReference type="SAM" id="MobiDB-lite"/>
    </source>
</evidence>
<dbReference type="Gene3D" id="2.10.25.10">
    <property type="entry name" value="Laminin"/>
    <property type="match status" value="1"/>
</dbReference>
<dbReference type="PROSITE" id="PS50215">
    <property type="entry name" value="ADAM_MEPRO"/>
    <property type="match status" value="1"/>
</dbReference>
<feature type="domain" description="Peptidase M12B" evidence="13">
    <location>
        <begin position="273"/>
        <end position="475"/>
    </location>
</feature>
<organism evidence="14 15">
    <name type="scientific">Macrostomum lignano</name>
    <dbReference type="NCBI Taxonomy" id="282301"/>
    <lineage>
        <taxon>Eukaryota</taxon>
        <taxon>Metazoa</taxon>
        <taxon>Spiralia</taxon>
        <taxon>Lophotrochozoa</taxon>
        <taxon>Platyhelminthes</taxon>
        <taxon>Rhabditophora</taxon>
        <taxon>Macrostomorpha</taxon>
        <taxon>Macrostomida</taxon>
        <taxon>Macrostomidae</taxon>
        <taxon>Macrostomum</taxon>
    </lineage>
</organism>
<keyword evidence="4 9" id="KW-0472">Membrane</keyword>
<dbReference type="InterPro" id="IPR024079">
    <property type="entry name" value="MetalloPept_cat_dom_sf"/>
</dbReference>
<feature type="compositionally biased region" description="Gly residues" evidence="8">
    <location>
        <begin position="785"/>
        <end position="805"/>
    </location>
</feature>
<evidence type="ECO:0000259" key="13">
    <source>
        <dbReference type="PROSITE" id="PS50215"/>
    </source>
</evidence>
<feature type="domain" description="EGF-like" evidence="11">
    <location>
        <begin position="675"/>
        <end position="708"/>
    </location>
</feature>
<evidence type="ECO:0000256" key="7">
    <source>
        <dbReference type="PROSITE-ProRule" id="PRU00076"/>
    </source>
</evidence>
<dbReference type="OrthoDB" id="5951731at2759"/>
<dbReference type="PANTHER" id="PTHR11905">
    <property type="entry name" value="ADAM A DISINTEGRIN AND METALLOPROTEASE DOMAIN"/>
    <property type="match status" value="1"/>
</dbReference>
<evidence type="ECO:0000313" key="15">
    <source>
        <dbReference type="Proteomes" id="UP000215902"/>
    </source>
</evidence>
<dbReference type="PROSITE" id="PS01186">
    <property type="entry name" value="EGF_2"/>
    <property type="match status" value="1"/>
</dbReference>
<evidence type="ECO:0000256" key="10">
    <source>
        <dbReference type="SAM" id="SignalP"/>
    </source>
</evidence>
<keyword evidence="15" id="KW-1185">Reference proteome</keyword>
<accession>A0A267DJV3</accession>
<evidence type="ECO:0000256" key="4">
    <source>
        <dbReference type="ARBA" id="ARBA00023136"/>
    </source>
</evidence>
<dbReference type="Proteomes" id="UP000215902">
    <property type="component" value="Unassembled WGS sequence"/>
</dbReference>
<dbReference type="Gene3D" id="4.10.70.10">
    <property type="entry name" value="Disintegrin domain"/>
    <property type="match status" value="1"/>
</dbReference>
<comment type="subcellular location">
    <subcellularLocation>
        <location evidence="1">Membrane</location>
        <topology evidence="1">Single-pass membrane protein</topology>
    </subcellularLocation>
</comment>
<dbReference type="PROSITE" id="PS50214">
    <property type="entry name" value="DISINTEGRIN_2"/>
    <property type="match status" value="1"/>
</dbReference>
<sequence>MTPSCQGLISPSAVRCLLILAALSTNAFLACSAAMSPSEFRFHCNNWPLCLSGCPADAKAIVKAMEDYKAFLGYKVFTVTYILCDTQPLAPLKQCVENAPYESYRASLKLSMYINASGPPVVLSLTKADFIAPRGSFQLRYKEGDQQAVSDKFSRCFYEGKIQGDPQSSAFVDVCSDRVHGIFRYQGADFTIQPIECNLCQVYKPHAVLPVVQHQKSPDAIDRPIVRDPAVKTFFAAFTELLQTSVGGQPASALLDRVVASGWPPAAPPAKEFVVKLAVVIDYSLYSSLGRSQSAASSLAGRVVGQANRLLTNSRVALRLQSLELLDSAGLPPLNGSLRAGLLAALDRARLRRLPAEQALLLLTGANYSTRSEHLSMMDSVCTGRAASIVRVAGGGSTDWPRTARLAGLAVAEQLGMLAFPCLTGSDCSPDRLLTRSDAQRLEAALQAGTADCLLNGAAAPSSDLRLCGNGRLDRSEECDASSAGPACCNATTCMLHSWATCRAGSGACCSGCRLRPAGSICRASTNNCDLPELCNGTDEACPDDSKLADWQPCAGQSGGGDQLRWCLSGQCAPTREASCQKVWGASASAGPLECYEGIKLDPCATLMCVGGQGKPVHELKVQWPNSTELKCRYKSMDIALPDGSSCPSGTACLSGRCLQPPELAGRVAASVACPRDSQTHLVCSGRGVCTTRAACLCRPGWTGRSCERRLGPNDRVNLLQQLYWSPAQGSRDSNPTDKGNGDWTILICALVGFFLLLLVVTSAYICRKKLCRTGHQNFSNSSRGAGGGGGIGGGGSGIGGGSGKGRQKNDLGYEVRESPRGTTVSFAPPSHSVGGGGSSGGSLNSGCQINRLNSAARLQQQQSDTCSQTLPDKGILRNKEVGELQEMSNLLDSHLGRQSGSASSMEYDECETRGSKLSQPAKLVPPVLLCDSSMQTDKTPKHQPQQLGSQSIEYLPESDRYKNGSNGSGASYSNANVYSSLYAPVSVGSSVAGGSVGGKLAANPTNFLAETAHKPDYTIDVPAAGSYRSSSRRAIH</sequence>
<comment type="caution">
    <text evidence="7">Lacks conserved residue(s) required for the propagation of feature annotation.</text>
</comment>
<evidence type="ECO:0000256" key="3">
    <source>
        <dbReference type="ARBA" id="ARBA00022989"/>
    </source>
</evidence>
<dbReference type="GO" id="GO:0006509">
    <property type="term" value="P:membrane protein ectodomain proteolysis"/>
    <property type="evidence" value="ECO:0007669"/>
    <property type="project" value="TreeGrafter"/>
</dbReference>
<feature type="compositionally biased region" description="Polar residues" evidence="8">
    <location>
        <begin position="895"/>
        <end position="905"/>
    </location>
</feature>
<reference evidence="14 15" key="1">
    <citation type="submission" date="2017-06" db="EMBL/GenBank/DDBJ databases">
        <title>A platform for efficient transgenesis in Macrostomum lignano, a flatworm model organism for stem cell research.</title>
        <authorList>
            <person name="Berezikov E."/>
        </authorList>
    </citation>
    <scope>NUCLEOTIDE SEQUENCE [LARGE SCALE GENOMIC DNA]</scope>
    <source>
        <strain evidence="14">DV1</strain>
        <tissue evidence="14">Whole organism</tissue>
    </source>
</reference>
<gene>
    <name evidence="14" type="ORF">BOX15_Mlig013294g1</name>
</gene>
<dbReference type="SMART" id="SM00050">
    <property type="entry name" value="DISIN"/>
    <property type="match status" value="1"/>
</dbReference>
<evidence type="ECO:0000256" key="1">
    <source>
        <dbReference type="ARBA" id="ARBA00004167"/>
    </source>
</evidence>
<evidence type="ECO:0000256" key="5">
    <source>
        <dbReference type="ARBA" id="ARBA00023157"/>
    </source>
</evidence>
<feature type="region of interest" description="Disordered" evidence="8">
    <location>
        <begin position="895"/>
        <end position="919"/>
    </location>
</feature>
<evidence type="ECO:0000259" key="12">
    <source>
        <dbReference type="PROSITE" id="PS50214"/>
    </source>
</evidence>
<dbReference type="Pfam" id="PF00200">
    <property type="entry name" value="Disintegrin"/>
    <property type="match status" value="1"/>
</dbReference>
<dbReference type="Pfam" id="PF23106">
    <property type="entry name" value="EGF_Teneurin"/>
    <property type="match status" value="1"/>
</dbReference>
<dbReference type="InterPro" id="IPR000742">
    <property type="entry name" value="EGF"/>
</dbReference>
<keyword evidence="5 7" id="KW-1015">Disulfide bond</keyword>
<feature type="chain" id="PRO_5012334189" description="EGF-like domain-containing protein" evidence="10">
    <location>
        <begin position="33"/>
        <end position="1037"/>
    </location>
</feature>
<evidence type="ECO:0000313" key="14">
    <source>
        <dbReference type="EMBL" id="PAA49446.1"/>
    </source>
</evidence>
<evidence type="ECO:0008006" key="16">
    <source>
        <dbReference type="Google" id="ProtNLM"/>
    </source>
</evidence>
<dbReference type="InterPro" id="IPR006586">
    <property type="entry name" value="ADAM_Cys-rich"/>
</dbReference>
<evidence type="ECO:0000256" key="6">
    <source>
        <dbReference type="PROSITE-ProRule" id="PRU00068"/>
    </source>
</evidence>
<dbReference type="AlphaFoldDB" id="A0A267DJV3"/>
<evidence type="ECO:0000259" key="11">
    <source>
        <dbReference type="PROSITE" id="PS50026"/>
    </source>
</evidence>
<keyword evidence="2 9" id="KW-0812">Transmembrane</keyword>
<dbReference type="GO" id="GO:0016020">
    <property type="term" value="C:membrane"/>
    <property type="evidence" value="ECO:0007669"/>
    <property type="project" value="UniProtKB-SubCell"/>
</dbReference>
<dbReference type="PROSITE" id="PS50026">
    <property type="entry name" value="EGF_3"/>
    <property type="match status" value="1"/>
</dbReference>
<dbReference type="InterPro" id="IPR001762">
    <property type="entry name" value="Disintegrin_dom"/>
</dbReference>
<dbReference type="InterPro" id="IPR001590">
    <property type="entry name" value="Peptidase_M12B"/>
</dbReference>
<dbReference type="FunFam" id="4.10.70.10:FF:000003">
    <property type="entry name" value="Disintegrin and metalloproteinase domain-containing protein 17"/>
    <property type="match status" value="1"/>
</dbReference>
<dbReference type="SUPFAM" id="SSF57552">
    <property type="entry name" value="Blood coagulation inhibitor (disintegrin)"/>
    <property type="match status" value="1"/>
</dbReference>
<keyword evidence="10" id="KW-0732">Signal</keyword>
<evidence type="ECO:0000256" key="9">
    <source>
        <dbReference type="SAM" id="Phobius"/>
    </source>
</evidence>
<keyword evidence="3 9" id="KW-1133">Transmembrane helix</keyword>
<dbReference type="SMART" id="SM00608">
    <property type="entry name" value="ACR"/>
    <property type="match status" value="1"/>
</dbReference>
<name>A0A267DJV3_9PLAT</name>
<dbReference type="InterPro" id="IPR036436">
    <property type="entry name" value="Disintegrin_dom_sf"/>
</dbReference>
<evidence type="ECO:0000256" key="2">
    <source>
        <dbReference type="ARBA" id="ARBA00022692"/>
    </source>
</evidence>
<dbReference type="STRING" id="282301.A0A267DJV3"/>
<feature type="signal peptide" evidence="10">
    <location>
        <begin position="1"/>
        <end position="32"/>
    </location>
</feature>
<keyword evidence="7" id="KW-0245">EGF-like domain</keyword>
<feature type="transmembrane region" description="Helical" evidence="9">
    <location>
        <begin position="744"/>
        <end position="767"/>
    </location>
</feature>
<feature type="domain" description="Disintegrin" evidence="12">
    <location>
        <begin position="465"/>
        <end position="550"/>
    </location>
</feature>
<feature type="disulfide bond" evidence="6">
    <location>
        <begin position="522"/>
        <end position="542"/>
    </location>
</feature>
<dbReference type="EMBL" id="NIVC01003878">
    <property type="protein sequence ID" value="PAA49446.1"/>
    <property type="molecule type" value="Genomic_DNA"/>
</dbReference>
<proteinExistence type="predicted"/>
<feature type="region of interest" description="Disordered" evidence="8">
    <location>
        <begin position="783"/>
        <end position="842"/>
    </location>
</feature>
<dbReference type="GO" id="GO:0004222">
    <property type="term" value="F:metalloendopeptidase activity"/>
    <property type="evidence" value="ECO:0007669"/>
    <property type="project" value="InterPro"/>
</dbReference>
<feature type="compositionally biased region" description="Basic and acidic residues" evidence="8">
    <location>
        <begin position="808"/>
        <end position="820"/>
    </location>
</feature>